<evidence type="ECO:0000256" key="1">
    <source>
        <dbReference type="SAM" id="MobiDB-lite"/>
    </source>
</evidence>
<dbReference type="EMBL" id="BAFO02000030">
    <property type="protein sequence ID" value="GAD85271.1"/>
    <property type="molecule type" value="Genomic_DNA"/>
</dbReference>
<dbReference type="RefSeq" id="WP_019049081.1">
    <property type="nucleotide sequence ID" value="NZ_BAFO02000030.1"/>
</dbReference>
<keyword evidence="2" id="KW-0812">Transmembrane</keyword>
<comment type="caution">
    <text evidence="3">The sequence shown here is derived from an EMBL/GenBank/DDBJ whole genome shotgun (WGS) entry which is preliminary data.</text>
</comment>
<keyword evidence="4" id="KW-1185">Reference proteome</keyword>
<dbReference type="GeneID" id="91517007"/>
<proteinExistence type="predicted"/>
<dbReference type="STRING" id="1824.SAMN05444423_105409"/>
<name>U5EFV1_NOCAS</name>
<organism evidence="3 4">
    <name type="scientific">Nocardia asteroides NBRC 15531</name>
    <dbReference type="NCBI Taxonomy" id="1110697"/>
    <lineage>
        <taxon>Bacteria</taxon>
        <taxon>Bacillati</taxon>
        <taxon>Actinomycetota</taxon>
        <taxon>Actinomycetes</taxon>
        <taxon>Mycobacteriales</taxon>
        <taxon>Nocardiaceae</taxon>
        <taxon>Nocardia</taxon>
    </lineage>
</organism>
<feature type="region of interest" description="Disordered" evidence="1">
    <location>
        <begin position="320"/>
        <end position="361"/>
    </location>
</feature>
<dbReference type="AlphaFoldDB" id="U5EFV1"/>
<evidence type="ECO:0000313" key="3">
    <source>
        <dbReference type="EMBL" id="GAD85271.1"/>
    </source>
</evidence>
<dbReference type="SUPFAM" id="SSF56112">
    <property type="entry name" value="Protein kinase-like (PK-like)"/>
    <property type="match status" value="1"/>
</dbReference>
<evidence type="ECO:0000313" key="4">
    <source>
        <dbReference type="Proteomes" id="UP000017048"/>
    </source>
</evidence>
<sequence>MVELDIEIRERDLLDAGIAEMDGGGQSSAIAWKLLPDSSVALYKRYDHSSLMADSRERLNDWARWRRELSVADRAYLDGRAAWVRHVVLDADANVAGVIVPAAPDAFWMSKLGTTVPRDMGELLAQRDRARRHDKEFFNVPHTMARLGHFLETLAFLHQRGVVVGDLHRGNILISGFDTTPATYLLDCDATLIDGERALKHAEREGSRADHLAGWPDRLDRRTDMYKFGLVAVQSIGKTSSLAVDDTVGIHMLRHHRDMLNRFLRLEAVDASAAHASSMAAAWKACVGVRGERGYRGNAVIPVRWDGESCYVPATGPVRSPAHQAVRRPATTSTTRTRSTASSSVSSGRRTQTVSRTAQAPSGDSERFEAILGAVILLVGFGIVVALIVVAWHWLF</sequence>
<evidence type="ECO:0008006" key="5">
    <source>
        <dbReference type="Google" id="ProtNLM"/>
    </source>
</evidence>
<feature type="compositionally biased region" description="Low complexity" evidence="1">
    <location>
        <begin position="327"/>
        <end position="357"/>
    </location>
</feature>
<dbReference type="Gene3D" id="1.10.510.10">
    <property type="entry name" value="Transferase(Phosphotransferase) domain 1"/>
    <property type="match status" value="1"/>
</dbReference>
<dbReference type="InterPro" id="IPR011009">
    <property type="entry name" value="Kinase-like_dom_sf"/>
</dbReference>
<dbReference type="OrthoDB" id="4061674at2"/>
<evidence type="ECO:0000256" key="2">
    <source>
        <dbReference type="SAM" id="Phobius"/>
    </source>
</evidence>
<feature type="transmembrane region" description="Helical" evidence="2">
    <location>
        <begin position="370"/>
        <end position="395"/>
    </location>
</feature>
<gene>
    <name evidence="3" type="ORF">NCAST_30_00410</name>
</gene>
<dbReference type="Proteomes" id="UP000017048">
    <property type="component" value="Unassembled WGS sequence"/>
</dbReference>
<protein>
    <recommendedName>
        <fullName evidence="5">Protein kinase domain-containing protein</fullName>
    </recommendedName>
</protein>
<reference evidence="3 4" key="1">
    <citation type="journal article" date="2014" name="BMC Genomics">
        <title>Genome based analysis of type-I polyketide synthase and nonribosomal peptide synthetase gene clusters in seven strains of five representative Nocardia species.</title>
        <authorList>
            <person name="Komaki H."/>
            <person name="Ichikawa N."/>
            <person name="Hosoyama A."/>
            <person name="Takahashi-Nakaguchi A."/>
            <person name="Matsuzawa T."/>
            <person name="Suzuki K."/>
            <person name="Fujita N."/>
            <person name="Gonoi T."/>
        </authorList>
    </citation>
    <scope>NUCLEOTIDE SEQUENCE [LARGE SCALE GENOMIC DNA]</scope>
    <source>
        <strain evidence="3 4">NBRC 15531</strain>
    </source>
</reference>
<keyword evidence="2" id="KW-0472">Membrane</keyword>
<accession>U5EFV1</accession>
<dbReference type="eggNOG" id="COG4248">
    <property type="taxonomic scope" value="Bacteria"/>
</dbReference>
<keyword evidence="2" id="KW-1133">Transmembrane helix</keyword>